<name>A0AAJ1X4X2_9RHOB</name>
<dbReference type="Proteomes" id="UP001227162">
    <property type="component" value="Unassembled WGS sequence"/>
</dbReference>
<sequence length="274" mass="31020">MVTPFEIQKISNHGVGNPIVARLAIQSHDLLQWLNVDQAKREEILSHYMELMRRLLACFDVQNRLIDAKTETVELSEQIWKEGNHTTPHVVSLQEEVENFLFASKIYLREVARLLNLLFEAGLPCDSSIFWDPNGQKSKVAMWAEATFGSDHETTNMLASEADWISELVRKRNAVEHPGGKSGTLRVKNFERLPGGGIRPPVWARDYDDEGQATDIYKDISVLMDNMLTVAEDLLVDAIRANPSFPMILIAMIPEQDRDRSCPVRLRPTVNLGA</sequence>
<reference evidence="1" key="1">
    <citation type="submission" date="2022-07" db="EMBL/GenBank/DDBJ databases">
        <authorList>
            <person name="Otstavnykh N."/>
            <person name="Isaeva M."/>
            <person name="Bystritskaya E."/>
        </authorList>
    </citation>
    <scope>NUCLEOTIDE SEQUENCE</scope>
    <source>
        <strain evidence="1">10Alg 79</strain>
    </source>
</reference>
<organism evidence="1 2">
    <name type="scientific">Rhodalgimonas zhirmunskyi</name>
    <dbReference type="NCBI Taxonomy" id="2964767"/>
    <lineage>
        <taxon>Bacteria</taxon>
        <taxon>Pseudomonadati</taxon>
        <taxon>Pseudomonadota</taxon>
        <taxon>Alphaproteobacteria</taxon>
        <taxon>Rhodobacterales</taxon>
        <taxon>Roseobacteraceae</taxon>
        <taxon>Rhodalgimonas</taxon>
    </lineage>
</organism>
<reference evidence="1" key="2">
    <citation type="submission" date="2023-04" db="EMBL/GenBank/DDBJ databases">
        <title>'Rhodoalgimonas zhirmunskyi' gen. nov., isolated from a red alga.</title>
        <authorList>
            <person name="Nedashkovskaya O.I."/>
            <person name="Otstavnykh N.Y."/>
            <person name="Bystritskaya E.P."/>
            <person name="Balabanova L.A."/>
            <person name="Isaeva M.P."/>
        </authorList>
    </citation>
    <scope>NUCLEOTIDE SEQUENCE</scope>
    <source>
        <strain evidence="1">10Alg 79</strain>
    </source>
</reference>
<accession>A0AAJ1X4X2</accession>
<keyword evidence="2" id="KW-1185">Reference proteome</keyword>
<evidence type="ECO:0000313" key="2">
    <source>
        <dbReference type="Proteomes" id="UP001227162"/>
    </source>
</evidence>
<dbReference type="AlphaFoldDB" id="A0AAJ1X4X2"/>
<comment type="caution">
    <text evidence="1">The sequence shown here is derived from an EMBL/GenBank/DDBJ whole genome shotgun (WGS) entry which is preliminary data.</text>
</comment>
<protein>
    <submittedName>
        <fullName evidence="1">Uncharacterized protein</fullName>
    </submittedName>
</protein>
<dbReference type="EMBL" id="JANFFA010000001">
    <property type="protein sequence ID" value="MDQ2093559.1"/>
    <property type="molecule type" value="Genomic_DNA"/>
</dbReference>
<evidence type="ECO:0000313" key="1">
    <source>
        <dbReference type="EMBL" id="MDQ2093559.1"/>
    </source>
</evidence>
<proteinExistence type="predicted"/>
<gene>
    <name evidence="1" type="ORF">NOI20_05505</name>
</gene>
<dbReference type="RefSeq" id="WP_317625143.1">
    <property type="nucleotide sequence ID" value="NZ_JANFFA010000001.1"/>
</dbReference>